<keyword evidence="8" id="KW-0265">Erythrocyte maturation</keyword>
<evidence type="ECO:0000256" key="2">
    <source>
        <dbReference type="ARBA" id="ARBA00004496"/>
    </source>
</evidence>
<evidence type="ECO:0000256" key="1">
    <source>
        <dbReference type="ARBA" id="ARBA00004109"/>
    </source>
</evidence>
<evidence type="ECO:0000256" key="6">
    <source>
        <dbReference type="ARBA" id="ARBA00022771"/>
    </source>
</evidence>
<dbReference type="GO" id="GO:0034657">
    <property type="term" value="C:GID complex"/>
    <property type="evidence" value="ECO:0007669"/>
    <property type="project" value="TreeGrafter"/>
</dbReference>
<evidence type="ECO:0000256" key="11">
    <source>
        <dbReference type="SAM" id="Coils"/>
    </source>
</evidence>
<dbReference type="SUPFAM" id="SSF57850">
    <property type="entry name" value="RING/U-box"/>
    <property type="match status" value="1"/>
</dbReference>
<reference evidence="14" key="1">
    <citation type="submission" date="2020-03" db="EMBL/GenBank/DDBJ databases">
        <title>Transcriptomic Profiling of the Digestive Tract of the Rat Flea, Xenopsylla cheopis, Following Blood Feeding and Infection with Yersinia pestis.</title>
        <authorList>
            <person name="Bland D.M."/>
            <person name="Martens C.A."/>
            <person name="Virtaneva K."/>
            <person name="Kanakabandi K."/>
            <person name="Long D."/>
            <person name="Rosenke R."/>
            <person name="Saturday G.A."/>
            <person name="Hoyt F.H."/>
            <person name="Bruno D.P."/>
            <person name="Ribeiro J.M.C."/>
            <person name="Hinnebusch J."/>
        </authorList>
    </citation>
    <scope>NUCLEOTIDE SEQUENCE</scope>
</reference>
<feature type="zinc finger region" description="RING-Gid-type" evidence="10">
    <location>
        <begin position="309"/>
        <end position="378"/>
    </location>
</feature>
<evidence type="ECO:0000256" key="7">
    <source>
        <dbReference type="ARBA" id="ARBA00022833"/>
    </source>
</evidence>
<dbReference type="GO" id="GO:0016363">
    <property type="term" value="C:nuclear matrix"/>
    <property type="evidence" value="ECO:0007669"/>
    <property type="project" value="UniProtKB-SubCell"/>
</dbReference>
<dbReference type="InterPro" id="IPR006594">
    <property type="entry name" value="LisH"/>
</dbReference>
<evidence type="ECO:0000259" key="12">
    <source>
        <dbReference type="PROSITE" id="PS50897"/>
    </source>
</evidence>
<evidence type="ECO:0000256" key="8">
    <source>
        <dbReference type="ARBA" id="ARBA00023057"/>
    </source>
</evidence>
<dbReference type="Pfam" id="PF10607">
    <property type="entry name" value="CTLH"/>
    <property type="match status" value="1"/>
</dbReference>
<dbReference type="SMART" id="SM00668">
    <property type="entry name" value="CTLH"/>
    <property type="match status" value="1"/>
</dbReference>
<dbReference type="GO" id="GO:0008270">
    <property type="term" value="F:zinc ion binding"/>
    <property type="evidence" value="ECO:0007669"/>
    <property type="project" value="UniProtKB-KW"/>
</dbReference>
<evidence type="ECO:0000256" key="9">
    <source>
        <dbReference type="ARBA" id="ARBA00029678"/>
    </source>
</evidence>
<dbReference type="PROSITE" id="PS50896">
    <property type="entry name" value="LISH"/>
    <property type="match status" value="1"/>
</dbReference>
<dbReference type="InterPro" id="IPR024964">
    <property type="entry name" value="CTLH/CRA"/>
</dbReference>
<proteinExistence type="predicted"/>
<dbReference type="CDD" id="cd16659">
    <property type="entry name" value="RING-Ubox_Emp"/>
    <property type="match status" value="1"/>
</dbReference>
<dbReference type="SMART" id="SM00667">
    <property type="entry name" value="LisH"/>
    <property type="match status" value="1"/>
</dbReference>
<keyword evidence="11" id="KW-0175">Coiled coil</keyword>
<protein>
    <recommendedName>
        <fullName evidence="3">E3 ubiquitin-protein transferase MAEA</fullName>
    </recommendedName>
    <alternativeName>
        <fullName evidence="9">Macrophage erythroblast attacher</fullName>
    </alternativeName>
</protein>
<comment type="subcellular location">
    <subcellularLocation>
        <location evidence="2">Cytoplasm</location>
    </subcellularLocation>
    <subcellularLocation>
        <location evidence="1">Nucleus matrix</location>
    </subcellularLocation>
</comment>
<dbReference type="SMART" id="SM00757">
    <property type="entry name" value="CRA"/>
    <property type="match status" value="1"/>
</dbReference>
<feature type="domain" description="CTLH" evidence="12">
    <location>
        <begin position="156"/>
        <end position="213"/>
    </location>
</feature>
<dbReference type="InterPro" id="IPR045098">
    <property type="entry name" value="Fyv10_fam"/>
</dbReference>
<evidence type="ECO:0000256" key="10">
    <source>
        <dbReference type="PROSITE-ProRule" id="PRU01215"/>
    </source>
</evidence>
<evidence type="ECO:0000256" key="3">
    <source>
        <dbReference type="ARBA" id="ARBA00014384"/>
    </source>
</evidence>
<dbReference type="GO" id="GO:0043249">
    <property type="term" value="P:erythrocyte maturation"/>
    <property type="evidence" value="ECO:0007669"/>
    <property type="project" value="UniProtKB-KW"/>
</dbReference>
<dbReference type="GO" id="GO:0005737">
    <property type="term" value="C:cytoplasm"/>
    <property type="evidence" value="ECO:0007669"/>
    <property type="project" value="UniProtKB-SubCell"/>
</dbReference>
<keyword evidence="6 10" id="KW-0863">Zinc-finger</keyword>
<keyword evidence="7" id="KW-0862">Zinc</keyword>
<evidence type="ECO:0000256" key="5">
    <source>
        <dbReference type="ARBA" id="ARBA00022723"/>
    </source>
</evidence>
<feature type="domain" description="RING-Gid-type" evidence="13">
    <location>
        <begin position="309"/>
        <end position="378"/>
    </location>
</feature>
<dbReference type="PANTHER" id="PTHR12170:SF2">
    <property type="entry name" value="E3 UBIQUITIN-PROTEIN TRANSFERASE MAEA"/>
    <property type="match status" value="1"/>
</dbReference>
<dbReference type="InterPro" id="IPR013144">
    <property type="entry name" value="CRA_dom"/>
</dbReference>
<dbReference type="EMBL" id="GIIL01002206">
    <property type="protein sequence ID" value="NOV45932.1"/>
    <property type="molecule type" value="Transcribed_RNA"/>
</dbReference>
<keyword evidence="5" id="KW-0479">Metal-binding</keyword>
<dbReference type="PROSITE" id="PS50897">
    <property type="entry name" value="CTLH"/>
    <property type="match status" value="1"/>
</dbReference>
<dbReference type="AlphaFoldDB" id="A0A6M2DI05"/>
<dbReference type="InterPro" id="IPR044063">
    <property type="entry name" value="ZF_RING_GID"/>
</dbReference>
<feature type="coiled-coil region" evidence="11">
    <location>
        <begin position="27"/>
        <end position="84"/>
    </location>
</feature>
<dbReference type="PROSITE" id="PS51867">
    <property type="entry name" value="ZF_RING_GID"/>
    <property type="match status" value="1"/>
</dbReference>
<organism evidence="14">
    <name type="scientific">Xenopsylla cheopis</name>
    <name type="common">Oriental rat flea</name>
    <name type="synonym">Pulex cheopis</name>
    <dbReference type="NCBI Taxonomy" id="163159"/>
    <lineage>
        <taxon>Eukaryota</taxon>
        <taxon>Metazoa</taxon>
        <taxon>Ecdysozoa</taxon>
        <taxon>Arthropoda</taxon>
        <taxon>Hexapoda</taxon>
        <taxon>Insecta</taxon>
        <taxon>Pterygota</taxon>
        <taxon>Neoptera</taxon>
        <taxon>Endopterygota</taxon>
        <taxon>Siphonaptera</taxon>
        <taxon>Pulicidae</taxon>
        <taxon>Xenopsyllinae</taxon>
        <taxon>Xenopsylla</taxon>
    </lineage>
</organism>
<dbReference type="GO" id="GO:0043161">
    <property type="term" value="P:proteasome-mediated ubiquitin-dependent protein catabolic process"/>
    <property type="evidence" value="ECO:0007669"/>
    <property type="project" value="InterPro"/>
</dbReference>
<evidence type="ECO:0000256" key="4">
    <source>
        <dbReference type="ARBA" id="ARBA00022490"/>
    </source>
</evidence>
<dbReference type="GO" id="GO:0061630">
    <property type="term" value="F:ubiquitin protein ligase activity"/>
    <property type="evidence" value="ECO:0007669"/>
    <property type="project" value="InterPro"/>
</dbReference>
<keyword evidence="4" id="KW-0963">Cytoplasm</keyword>
<sequence length="393" mass="45007">MADIRALEHPTLKVPYEVLNKKFRIAQKTLDREMSHVQSAAAELEKNLSIKNAGEISKLIGGVVEKLQVLKRKAEESISEEIQAGYVCKRRLEHLKQHASPNPAFGPEVTQAAMNHWRHVRLDRMLIEHFLHHGYYESAEKLANTTNLRELTNVDIFRTSREVEQDLVKHKTSKCLAWCADNKSKLRKLSSTMEFKLRVQEFVELVRSNRRLDAVKFARKQFPPFEKDQLCEIGHCMALLAFPVTTNLEPYKTLFDPTRWADLVIQFRHENYRLYQLGNQSVLTVALQVGLSALKTPQCYSITARSYRCPVCQGPLNQLAMGLPYAHCAQSRLVCRITGQPLNEHNLPMMLPNGQVYGEKAIRDIAEQSNGVIMCPTTQQVYGIKHIEKVFVM</sequence>
<dbReference type="PANTHER" id="PTHR12170">
    <property type="entry name" value="MACROPHAGE ERYTHROBLAST ATTACHER-RELATED"/>
    <property type="match status" value="1"/>
</dbReference>
<name>A0A6M2DI05_XENCH</name>
<evidence type="ECO:0000259" key="13">
    <source>
        <dbReference type="PROSITE" id="PS51867"/>
    </source>
</evidence>
<evidence type="ECO:0000313" key="14">
    <source>
        <dbReference type="EMBL" id="NOV45932.1"/>
    </source>
</evidence>
<accession>A0A6M2DI05</accession>
<dbReference type="InterPro" id="IPR006595">
    <property type="entry name" value="CTLH_C"/>
</dbReference>